<comment type="caution">
    <text evidence="2">The sequence shown here is derived from an EMBL/GenBank/DDBJ whole genome shotgun (WGS) entry which is preliminary data.</text>
</comment>
<proteinExistence type="predicted"/>
<feature type="compositionally biased region" description="Low complexity" evidence="1">
    <location>
        <begin position="113"/>
        <end position="125"/>
    </location>
</feature>
<evidence type="ECO:0000256" key="1">
    <source>
        <dbReference type="SAM" id="MobiDB-lite"/>
    </source>
</evidence>
<dbReference type="AlphaFoldDB" id="A0AAD5JN62"/>
<name>A0AAD5JN62_9FUNG</name>
<protein>
    <submittedName>
        <fullName evidence="2">Uncharacterized protein</fullName>
    </submittedName>
</protein>
<feature type="compositionally biased region" description="Acidic residues" evidence="1">
    <location>
        <begin position="97"/>
        <end position="108"/>
    </location>
</feature>
<evidence type="ECO:0000313" key="3">
    <source>
        <dbReference type="Proteomes" id="UP001209540"/>
    </source>
</evidence>
<gene>
    <name evidence="2" type="ORF">BDA99DRAFT_565296</name>
</gene>
<feature type="region of interest" description="Disordered" evidence="1">
    <location>
        <begin position="94"/>
        <end position="125"/>
    </location>
</feature>
<reference evidence="2" key="1">
    <citation type="journal article" date="2022" name="IScience">
        <title>Evolution of zygomycete secretomes and the origins of terrestrial fungal ecologies.</title>
        <authorList>
            <person name="Chang Y."/>
            <person name="Wang Y."/>
            <person name="Mondo S."/>
            <person name="Ahrendt S."/>
            <person name="Andreopoulos W."/>
            <person name="Barry K."/>
            <person name="Beard J."/>
            <person name="Benny G.L."/>
            <person name="Blankenship S."/>
            <person name="Bonito G."/>
            <person name="Cuomo C."/>
            <person name="Desiro A."/>
            <person name="Gervers K.A."/>
            <person name="Hundley H."/>
            <person name="Kuo A."/>
            <person name="LaButti K."/>
            <person name="Lang B.F."/>
            <person name="Lipzen A."/>
            <person name="O'Donnell K."/>
            <person name="Pangilinan J."/>
            <person name="Reynolds N."/>
            <person name="Sandor L."/>
            <person name="Smith M.E."/>
            <person name="Tsang A."/>
            <person name="Grigoriev I.V."/>
            <person name="Stajich J.E."/>
            <person name="Spatafora J.W."/>
        </authorList>
    </citation>
    <scope>NUCLEOTIDE SEQUENCE</scope>
    <source>
        <strain evidence="2">RSA 2281</strain>
    </source>
</reference>
<reference evidence="2" key="2">
    <citation type="submission" date="2023-02" db="EMBL/GenBank/DDBJ databases">
        <authorList>
            <consortium name="DOE Joint Genome Institute"/>
            <person name="Mondo S.J."/>
            <person name="Chang Y."/>
            <person name="Wang Y."/>
            <person name="Ahrendt S."/>
            <person name="Andreopoulos W."/>
            <person name="Barry K."/>
            <person name="Beard J."/>
            <person name="Benny G.L."/>
            <person name="Blankenship S."/>
            <person name="Bonito G."/>
            <person name="Cuomo C."/>
            <person name="Desiro A."/>
            <person name="Gervers K.A."/>
            <person name="Hundley H."/>
            <person name="Kuo A."/>
            <person name="LaButti K."/>
            <person name="Lang B.F."/>
            <person name="Lipzen A."/>
            <person name="O'Donnell K."/>
            <person name="Pangilinan J."/>
            <person name="Reynolds N."/>
            <person name="Sandor L."/>
            <person name="Smith M.W."/>
            <person name="Tsang A."/>
            <person name="Grigoriev I.V."/>
            <person name="Stajich J.E."/>
            <person name="Spatafora J.W."/>
        </authorList>
    </citation>
    <scope>NUCLEOTIDE SEQUENCE</scope>
    <source>
        <strain evidence="2">RSA 2281</strain>
    </source>
</reference>
<organism evidence="2 3">
    <name type="scientific">Phascolomyces articulosus</name>
    <dbReference type="NCBI Taxonomy" id="60185"/>
    <lineage>
        <taxon>Eukaryota</taxon>
        <taxon>Fungi</taxon>
        <taxon>Fungi incertae sedis</taxon>
        <taxon>Mucoromycota</taxon>
        <taxon>Mucoromycotina</taxon>
        <taxon>Mucoromycetes</taxon>
        <taxon>Mucorales</taxon>
        <taxon>Lichtheimiaceae</taxon>
        <taxon>Phascolomyces</taxon>
    </lineage>
</organism>
<accession>A0AAD5JN62</accession>
<keyword evidence="3" id="KW-1185">Reference proteome</keyword>
<evidence type="ECO:0000313" key="2">
    <source>
        <dbReference type="EMBL" id="KAI9246874.1"/>
    </source>
</evidence>
<dbReference type="EMBL" id="JAIXMP010000044">
    <property type="protein sequence ID" value="KAI9246874.1"/>
    <property type="molecule type" value="Genomic_DNA"/>
</dbReference>
<sequence>MMEAKRLAKNEQYKNEVLEILQYLVFGRRPRLRFINDEHSTTFGTIPQLQQEIQPLDYIITHLPCSEVGLSLGKWLNCWFVLIRALREIDRLSHSEDDYEEDEPEPEEPPLPSQLTSSSTQENNT</sequence>
<dbReference type="Proteomes" id="UP001209540">
    <property type="component" value="Unassembled WGS sequence"/>
</dbReference>